<dbReference type="Gene3D" id="1.50.10.10">
    <property type="match status" value="1"/>
</dbReference>
<feature type="domain" description="Spermatogenesis-associated protein 20-like TRX" evidence="1">
    <location>
        <begin position="3"/>
        <end position="163"/>
    </location>
</feature>
<gene>
    <name evidence="2" type="ORF">E0L93_02540</name>
</gene>
<dbReference type="OrthoDB" id="9762614at2"/>
<dbReference type="InterPro" id="IPR024705">
    <property type="entry name" value="Ssp411"/>
</dbReference>
<proteinExistence type="predicted"/>
<dbReference type="SUPFAM" id="SSF52833">
    <property type="entry name" value="Thioredoxin-like"/>
    <property type="match status" value="1"/>
</dbReference>
<dbReference type="InterPro" id="IPR036249">
    <property type="entry name" value="Thioredoxin-like_sf"/>
</dbReference>
<name>A0A4R1BQ59_9ACTN</name>
<keyword evidence="3" id="KW-1185">Reference proteome</keyword>
<dbReference type="Gene3D" id="1.50.10.20">
    <property type="match status" value="1"/>
</dbReference>
<protein>
    <submittedName>
        <fullName evidence="2">Thioredoxin domain-containing protein</fullName>
    </submittedName>
</protein>
<dbReference type="AlphaFoldDB" id="A0A4R1BQ59"/>
<dbReference type="PANTHER" id="PTHR42899">
    <property type="entry name" value="SPERMATOGENESIS-ASSOCIATED PROTEIN 20"/>
    <property type="match status" value="1"/>
</dbReference>
<comment type="caution">
    <text evidence="2">The sequence shown here is derived from an EMBL/GenBank/DDBJ whole genome shotgun (WGS) entry which is preliminary data.</text>
</comment>
<organism evidence="2 3">
    <name type="scientific">Rubrobacter taiwanensis</name>
    <dbReference type="NCBI Taxonomy" id="185139"/>
    <lineage>
        <taxon>Bacteria</taxon>
        <taxon>Bacillati</taxon>
        <taxon>Actinomycetota</taxon>
        <taxon>Rubrobacteria</taxon>
        <taxon>Rubrobacterales</taxon>
        <taxon>Rubrobacteraceae</taxon>
        <taxon>Rubrobacter</taxon>
    </lineage>
</organism>
<evidence type="ECO:0000313" key="2">
    <source>
        <dbReference type="EMBL" id="TCJ19853.1"/>
    </source>
</evidence>
<dbReference type="SUPFAM" id="SSF48208">
    <property type="entry name" value="Six-hairpin glycosidases"/>
    <property type="match status" value="1"/>
</dbReference>
<dbReference type="PIRSF" id="PIRSF006402">
    <property type="entry name" value="UCP006402_thioredoxin"/>
    <property type="match status" value="1"/>
</dbReference>
<dbReference type="Proteomes" id="UP000295244">
    <property type="component" value="Unassembled WGS sequence"/>
</dbReference>
<dbReference type="InterPro" id="IPR004879">
    <property type="entry name" value="Ssp411-like_TRX"/>
</dbReference>
<reference evidence="2 3" key="1">
    <citation type="submission" date="2019-03" db="EMBL/GenBank/DDBJ databases">
        <title>Whole genome sequence of a novel Rubrobacter taiwanensis strain, isolated from Yellowstone National Park.</title>
        <authorList>
            <person name="Freed S."/>
            <person name="Ramaley R.F."/>
            <person name="Kyndt J.A."/>
        </authorList>
    </citation>
    <scope>NUCLEOTIDE SEQUENCE [LARGE SCALE GENOMIC DNA]</scope>
    <source>
        <strain evidence="2 3">Yellowstone</strain>
    </source>
</reference>
<dbReference type="CDD" id="cd02955">
    <property type="entry name" value="SSP411"/>
    <property type="match status" value="1"/>
</dbReference>
<dbReference type="EMBL" id="SKBU01000006">
    <property type="protein sequence ID" value="TCJ19853.1"/>
    <property type="molecule type" value="Genomic_DNA"/>
</dbReference>
<dbReference type="GO" id="GO:0005975">
    <property type="term" value="P:carbohydrate metabolic process"/>
    <property type="evidence" value="ECO:0007669"/>
    <property type="project" value="InterPro"/>
</dbReference>
<dbReference type="Gene3D" id="3.40.30.10">
    <property type="entry name" value="Glutaredoxin"/>
    <property type="match status" value="1"/>
</dbReference>
<dbReference type="InterPro" id="IPR008928">
    <property type="entry name" value="6-hairpin_glycosidase_sf"/>
</dbReference>
<evidence type="ECO:0000313" key="3">
    <source>
        <dbReference type="Proteomes" id="UP000295244"/>
    </source>
</evidence>
<dbReference type="Pfam" id="PF03190">
    <property type="entry name" value="Thioredox_DsbH"/>
    <property type="match status" value="1"/>
</dbReference>
<sequence>MANRLAQETSPYLLQHKDNPVDWYPWGEEALEKARREDKPILLSIGYSACHWCHVMERESFEDEEIARIMNEHFVNIKVDREERPDLDSIYMAAVQALTRHGGWPMTVFLTPDGAPFYGGTYFPPEPRGGMPGFKQLLLTIADAYKNRREEVERSAGSVREFLQQATTAALPRTQTSGVLLDAAARALLEQADARFGGFGGAPKFPQPMNLELLLRHYRRTGERSALSHVETTLRAMANGGIYDQLGGGFARYSVDEYWLVPHFEKMLYDNALLARMYLEAYQVTGDGFYRRIAQETLDYVVRDMTSPEGGFYSAEDADSEGEEGRFYVWTPEEIRSALEPDEAELALRYWDVTERGNFEGKNILHVPRPPETVADEFGLSAGELQRRIAAIREKLFEARERRVRPGRDDKILAAWNGMMLRSFAFAARVLDREDYLNAARRNAEFLLQRMRVNGRLRRSYKDGEARLNGYLEDYALVADGLLALYEATFELRWLREARSLADSILKLFWDEERRAFFDTPADHEELVTRPRDIYDNATPSGNSVAVDVLLRLELLLDRREYGDRAREVLEDLSGGMAQVPGGFGHLLGALDFELSEAREIAIIGDPGDGGTKALMDTVYARYLPNRVIAGRAPDDEEAAREVPLLKDRPLLEGKATAYVCVRYACQNPTTDPEELARQLEG</sequence>
<dbReference type="PANTHER" id="PTHR42899:SF1">
    <property type="entry name" value="SPERMATOGENESIS-ASSOCIATED PROTEIN 20"/>
    <property type="match status" value="1"/>
</dbReference>
<accession>A0A4R1BQ59</accession>
<dbReference type="RefSeq" id="WP_132688050.1">
    <property type="nucleotide sequence ID" value="NZ_SKBU01000006.1"/>
</dbReference>
<evidence type="ECO:0000259" key="1">
    <source>
        <dbReference type="Pfam" id="PF03190"/>
    </source>
</evidence>
<dbReference type="InterPro" id="IPR012341">
    <property type="entry name" value="6hp_glycosidase-like_sf"/>
</dbReference>